<comment type="caution">
    <text evidence="1">The sequence shown here is derived from an EMBL/GenBank/DDBJ whole genome shotgun (WGS) entry which is preliminary data.</text>
</comment>
<accession>A0A645AD20</accession>
<sequence length="133" mass="14611">MPTTGYEGGGNDIFHCPGDAELTKTYGVYSSYGANASLYAYKSNPQKKFSDIQNPSQFVQIMDFDIIRFDPSGSLSYWNGWGGTYGEALSNALVERHGKLLNTLYGDGHVDQVSIPIPATAEDPFTWLTNGER</sequence>
<dbReference type="EMBL" id="VSSQ01013242">
    <property type="protein sequence ID" value="MPM51060.1"/>
    <property type="molecule type" value="Genomic_DNA"/>
</dbReference>
<organism evidence="1">
    <name type="scientific">bioreactor metagenome</name>
    <dbReference type="NCBI Taxonomy" id="1076179"/>
    <lineage>
        <taxon>unclassified sequences</taxon>
        <taxon>metagenomes</taxon>
        <taxon>ecological metagenomes</taxon>
    </lineage>
</organism>
<evidence type="ECO:0000313" key="1">
    <source>
        <dbReference type="EMBL" id="MPM51060.1"/>
    </source>
</evidence>
<protein>
    <submittedName>
        <fullName evidence="1">Uncharacterized protein</fullName>
    </submittedName>
</protein>
<gene>
    <name evidence="1" type="ORF">SDC9_97806</name>
</gene>
<dbReference type="AlphaFoldDB" id="A0A645AD20"/>
<name>A0A645AD20_9ZZZZ</name>
<reference evidence="1" key="1">
    <citation type="submission" date="2019-08" db="EMBL/GenBank/DDBJ databases">
        <authorList>
            <person name="Kucharzyk K."/>
            <person name="Murdoch R.W."/>
            <person name="Higgins S."/>
            <person name="Loffler F."/>
        </authorList>
    </citation>
    <scope>NUCLEOTIDE SEQUENCE</scope>
</reference>
<proteinExistence type="predicted"/>